<accession>A0A5D3BJW6</accession>
<evidence type="ECO:0000256" key="3">
    <source>
        <dbReference type="ARBA" id="ARBA00022801"/>
    </source>
</evidence>
<dbReference type="GO" id="GO:0003937">
    <property type="term" value="F:IMP cyclohydrolase activity"/>
    <property type="evidence" value="ECO:0007669"/>
    <property type="project" value="InterPro"/>
</dbReference>
<dbReference type="InterPro" id="IPR002695">
    <property type="entry name" value="PurH-like"/>
</dbReference>
<dbReference type="InterPro" id="IPR036914">
    <property type="entry name" value="MGS-like_dom_sf"/>
</dbReference>
<feature type="domain" description="MGS-like" evidence="5">
    <location>
        <begin position="228"/>
        <end position="380"/>
    </location>
</feature>
<dbReference type="Pfam" id="PF02142">
    <property type="entry name" value="MGS"/>
    <property type="match status" value="1"/>
</dbReference>
<name>A0A5D3BJW6_CUCMM</name>
<keyword evidence="4" id="KW-0511">Multifunctional enzyme</keyword>
<dbReference type="GO" id="GO:0004643">
    <property type="term" value="F:phosphoribosylaminoimidazolecarboxamide formyltransferase activity"/>
    <property type="evidence" value="ECO:0007669"/>
    <property type="project" value="InterPro"/>
</dbReference>
<protein>
    <submittedName>
        <fullName evidence="7">Bifunctional purine biosynthesis protein PurH</fullName>
    </submittedName>
</protein>
<dbReference type="SUPFAM" id="SSF52335">
    <property type="entry name" value="Methylglyoxal synthase-like"/>
    <property type="match status" value="1"/>
</dbReference>
<keyword evidence="3" id="KW-0378">Hydrolase</keyword>
<evidence type="ECO:0000259" key="5">
    <source>
        <dbReference type="PROSITE" id="PS51855"/>
    </source>
</evidence>
<gene>
    <name evidence="7" type="ORF">E5676_scaffold248G005170</name>
    <name evidence="6" type="ORF">E6C27_scaffold80G002220</name>
</gene>
<dbReference type="PANTHER" id="PTHR11692">
    <property type="entry name" value="BIFUNCTIONAL PURINE BIOSYNTHESIS PROTEIN PURH"/>
    <property type="match status" value="1"/>
</dbReference>
<proteinExistence type="predicted"/>
<evidence type="ECO:0000313" key="9">
    <source>
        <dbReference type="Proteomes" id="UP000321947"/>
    </source>
</evidence>
<organism evidence="7 9">
    <name type="scientific">Cucumis melo var. makuwa</name>
    <name type="common">Oriental melon</name>
    <dbReference type="NCBI Taxonomy" id="1194695"/>
    <lineage>
        <taxon>Eukaryota</taxon>
        <taxon>Viridiplantae</taxon>
        <taxon>Streptophyta</taxon>
        <taxon>Embryophyta</taxon>
        <taxon>Tracheophyta</taxon>
        <taxon>Spermatophyta</taxon>
        <taxon>Magnoliopsida</taxon>
        <taxon>eudicotyledons</taxon>
        <taxon>Gunneridae</taxon>
        <taxon>Pentapetalae</taxon>
        <taxon>rosids</taxon>
        <taxon>fabids</taxon>
        <taxon>Cucurbitales</taxon>
        <taxon>Cucurbitaceae</taxon>
        <taxon>Benincaseae</taxon>
        <taxon>Cucumis</taxon>
    </lineage>
</organism>
<dbReference type="GO" id="GO:0005829">
    <property type="term" value="C:cytosol"/>
    <property type="evidence" value="ECO:0007669"/>
    <property type="project" value="TreeGrafter"/>
</dbReference>
<evidence type="ECO:0000313" key="8">
    <source>
        <dbReference type="Proteomes" id="UP000321393"/>
    </source>
</evidence>
<dbReference type="InterPro" id="IPR011607">
    <property type="entry name" value="MGS-like_dom"/>
</dbReference>
<keyword evidence="2" id="KW-0658">Purine biosynthesis</keyword>
<dbReference type="GO" id="GO:0006189">
    <property type="term" value="P:'de novo' IMP biosynthetic process"/>
    <property type="evidence" value="ECO:0007669"/>
    <property type="project" value="TreeGrafter"/>
</dbReference>
<evidence type="ECO:0000256" key="4">
    <source>
        <dbReference type="ARBA" id="ARBA00023268"/>
    </source>
</evidence>
<evidence type="ECO:0000256" key="2">
    <source>
        <dbReference type="ARBA" id="ARBA00022755"/>
    </source>
</evidence>
<comment type="caution">
    <text evidence="7">The sequence shown here is derived from an EMBL/GenBank/DDBJ whole genome shotgun (WGS) entry which is preliminary data.</text>
</comment>
<dbReference type="SMART" id="SM00851">
    <property type="entry name" value="MGS"/>
    <property type="match status" value="1"/>
</dbReference>
<dbReference type="STRING" id="1194695.A0A5D3BJW6"/>
<reference evidence="8 9" key="1">
    <citation type="submission" date="2019-08" db="EMBL/GenBank/DDBJ databases">
        <title>Draft genome sequences of two oriental melons (Cucumis melo L. var makuwa).</title>
        <authorList>
            <person name="Kwon S.-Y."/>
        </authorList>
    </citation>
    <scope>NUCLEOTIDE SEQUENCE [LARGE SCALE GENOMIC DNA]</scope>
    <source>
        <strain evidence="9">cv. Chang Bougi</strain>
        <strain evidence="8">cv. SW 3</strain>
        <tissue evidence="7">Leaf</tissue>
    </source>
</reference>
<dbReference type="PANTHER" id="PTHR11692:SF0">
    <property type="entry name" value="BIFUNCTIONAL PURINE BIOSYNTHESIS PROTEIN ATIC"/>
    <property type="match status" value="1"/>
</dbReference>
<dbReference type="OrthoDB" id="6017153at2759"/>
<dbReference type="FunFam" id="3.40.50.1380:FF:000001">
    <property type="entry name" value="Bifunctional purine biosynthesis protein PurH"/>
    <property type="match status" value="1"/>
</dbReference>
<dbReference type="AlphaFoldDB" id="A0A5D3BJW6"/>
<dbReference type="Proteomes" id="UP000321393">
    <property type="component" value="Unassembled WGS sequence"/>
</dbReference>
<dbReference type="Proteomes" id="UP000321947">
    <property type="component" value="Unassembled WGS sequence"/>
</dbReference>
<dbReference type="PROSITE" id="PS51855">
    <property type="entry name" value="MGS"/>
    <property type="match status" value="1"/>
</dbReference>
<dbReference type="EMBL" id="SSTE01008544">
    <property type="protein sequence ID" value="KAA0055377.1"/>
    <property type="molecule type" value="Genomic_DNA"/>
</dbReference>
<dbReference type="Gene3D" id="3.40.50.1380">
    <property type="entry name" value="Methylglyoxal synthase-like domain"/>
    <property type="match status" value="1"/>
</dbReference>
<dbReference type="EMBL" id="SSTD01017768">
    <property type="protein sequence ID" value="TYJ99304.1"/>
    <property type="molecule type" value="Genomic_DNA"/>
</dbReference>
<evidence type="ECO:0000313" key="6">
    <source>
        <dbReference type="EMBL" id="KAA0055377.1"/>
    </source>
</evidence>
<dbReference type="CDD" id="cd01421">
    <property type="entry name" value="IMPCH"/>
    <property type="match status" value="1"/>
</dbReference>
<evidence type="ECO:0000256" key="1">
    <source>
        <dbReference type="ARBA" id="ARBA00022679"/>
    </source>
</evidence>
<sequence length="433" mass="47438">MNLCQGVYFSPNFHLPARAPTFSSYSQRSCSRRRSLPVSISIQASILGRKSHAFLFGFSRKSVAPPPLSRMLSAPPPVDCHDKLAKWLLSIIVENIGTILSVNDSLVKVDILEIAVYVLGTNVNPHPVYVNFLDMSKGKRTVGVKKPSNKSEEVTVMFRSVVAHSPATPITAISSGEPRARLFLKEANPLPLISLFTRVSLHHCLLRQRCSTLKAMADGETITFSSKLTIPSASGKKLALISLSDKKNLAFLGNGLQELGYTIVSTGGTASTLESSGVHVTKVEEVTCFPEMLDGRVKTLHPSIHGGILARRDQGHHMDALKKHGIGTFDVVVVNLYPFYEKVTSSQGINFEDGIENIDIGGPAMIRAAAKNHKDVLVVVDTEDYPALLEFLKGSEDDQQFRRKLAWKAFQHVASYDSAVSEWLWKQTVGGKC</sequence>
<dbReference type="Pfam" id="PF01808">
    <property type="entry name" value="AICARFT_IMPCHas"/>
    <property type="match status" value="1"/>
</dbReference>
<evidence type="ECO:0000313" key="7">
    <source>
        <dbReference type="EMBL" id="TYJ99304.1"/>
    </source>
</evidence>
<keyword evidence="1" id="KW-0808">Transferase</keyword>